<protein>
    <recommendedName>
        <fullName evidence="3">C2H2-type domain-containing protein</fullName>
    </recommendedName>
</protein>
<keyword evidence="5" id="KW-1185">Reference proteome</keyword>
<keyword evidence="2" id="KW-0472">Membrane</keyword>
<sequence length="120" mass="13144">MTTTQDRSTDEANATDEPSDPSSSATNPVGHSQPGFELPDGEEPAATCERCARPFPTTMHHDLHLGEVHAEALTGRERERYEDALEAETDELFVYHLKVIAALAGMYAVLVLVYMVVLSL</sequence>
<name>A0A1G9W2R5_9EURY</name>
<keyword evidence="2" id="KW-0812">Transmembrane</keyword>
<evidence type="ECO:0000313" key="5">
    <source>
        <dbReference type="Proteomes" id="UP000199370"/>
    </source>
</evidence>
<dbReference type="STRING" id="996166.SAMN05192554_107125"/>
<feature type="compositionally biased region" description="Polar residues" evidence="1">
    <location>
        <begin position="20"/>
        <end position="30"/>
    </location>
</feature>
<dbReference type="EMBL" id="FNIA01000007">
    <property type="protein sequence ID" value="SDM78814.1"/>
    <property type="molecule type" value="Genomic_DNA"/>
</dbReference>
<evidence type="ECO:0000256" key="2">
    <source>
        <dbReference type="SAM" id="Phobius"/>
    </source>
</evidence>
<dbReference type="PROSITE" id="PS00028">
    <property type="entry name" value="ZINC_FINGER_C2H2_1"/>
    <property type="match status" value="1"/>
</dbReference>
<evidence type="ECO:0000259" key="3">
    <source>
        <dbReference type="PROSITE" id="PS00028"/>
    </source>
</evidence>
<proteinExistence type="predicted"/>
<keyword evidence="2" id="KW-1133">Transmembrane helix</keyword>
<evidence type="ECO:0000256" key="1">
    <source>
        <dbReference type="SAM" id="MobiDB-lite"/>
    </source>
</evidence>
<evidence type="ECO:0000313" key="4">
    <source>
        <dbReference type="EMBL" id="SDM78814.1"/>
    </source>
</evidence>
<gene>
    <name evidence="4" type="ORF">SAMN05192554_107125</name>
</gene>
<dbReference type="InterPro" id="IPR013087">
    <property type="entry name" value="Znf_C2H2_type"/>
</dbReference>
<dbReference type="RefSeq" id="WP_245707669.1">
    <property type="nucleotide sequence ID" value="NZ_FNIA01000007.1"/>
</dbReference>
<dbReference type="Proteomes" id="UP000199370">
    <property type="component" value="Unassembled WGS sequence"/>
</dbReference>
<dbReference type="AlphaFoldDB" id="A0A1G9W2R5"/>
<accession>A0A1G9W2R5</accession>
<feature type="domain" description="C2H2-type" evidence="3">
    <location>
        <begin position="48"/>
        <end position="69"/>
    </location>
</feature>
<reference evidence="4 5" key="1">
    <citation type="submission" date="2016-10" db="EMBL/GenBank/DDBJ databases">
        <authorList>
            <person name="de Groot N.N."/>
        </authorList>
    </citation>
    <scope>NUCLEOTIDE SEQUENCE [LARGE SCALE GENOMIC DNA]</scope>
    <source>
        <strain evidence="5">EB21,IBRC-M 10013,KCTC 4048</strain>
    </source>
</reference>
<feature type="region of interest" description="Disordered" evidence="1">
    <location>
        <begin position="1"/>
        <end position="45"/>
    </location>
</feature>
<organism evidence="4 5">
    <name type="scientific">Haloarchaeobius iranensis</name>
    <dbReference type="NCBI Taxonomy" id="996166"/>
    <lineage>
        <taxon>Archaea</taxon>
        <taxon>Methanobacteriati</taxon>
        <taxon>Methanobacteriota</taxon>
        <taxon>Stenosarchaea group</taxon>
        <taxon>Halobacteria</taxon>
        <taxon>Halobacteriales</taxon>
        <taxon>Halorubellaceae</taxon>
        <taxon>Haloarchaeobius</taxon>
    </lineage>
</organism>
<feature type="transmembrane region" description="Helical" evidence="2">
    <location>
        <begin position="93"/>
        <end position="117"/>
    </location>
</feature>